<evidence type="ECO:0000256" key="4">
    <source>
        <dbReference type="ARBA" id="ARBA00023172"/>
    </source>
</evidence>
<dbReference type="SUPFAM" id="SSF56349">
    <property type="entry name" value="DNA breaking-rejoining enzymes"/>
    <property type="match status" value="1"/>
</dbReference>
<accession>A0AAE4ZAR7</accession>
<dbReference type="InterPro" id="IPR013762">
    <property type="entry name" value="Integrase-like_cat_sf"/>
</dbReference>
<protein>
    <submittedName>
        <fullName evidence="8">Site-specific integrase</fullName>
    </submittedName>
</protein>
<keyword evidence="4" id="KW-0233">DNA recombination</keyword>
<dbReference type="InterPro" id="IPR044068">
    <property type="entry name" value="CB"/>
</dbReference>
<dbReference type="InterPro" id="IPR002104">
    <property type="entry name" value="Integrase_catalytic"/>
</dbReference>
<dbReference type="GO" id="GO:0006310">
    <property type="term" value="P:DNA recombination"/>
    <property type="evidence" value="ECO:0007669"/>
    <property type="project" value="UniProtKB-KW"/>
</dbReference>
<dbReference type="Pfam" id="PF00589">
    <property type="entry name" value="Phage_integrase"/>
    <property type="match status" value="1"/>
</dbReference>
<evidence type="ECO:0000259" key="7">
    <source>
        <dbReference type="PROSITE" id="PS51900"/>
    </source>
</evidence>
<dbReference type="Proteomes" id="UP000702544">
    <property type="component" value="Unassembled WGS sequence"/>
</dbReference>
<dbReference type="PROSITE" id="PS51900">
    <property type="entry name" value="CB"/>
    <property type="match status" value="1"/>
</dbReference>
<name>A0AAE4ZAR7_9BACT</name>
<evidence type="ECO:0000256" key="3">
    <source>
        <dbReference type="ARBA" id="ARBA00023125"/>
    </source>
</evidence>
<dbReference type="PROSITE" id="PS51898">
    <property type="entry name" value="TYR_RECOMBINASE"/>
    <property type="match status" value="1"/>
</dbReference>
<dbReference type="PANTHER" id="PTHR30349:SF64">
    <property type="entry name" value="PROPHAGE INTEGRASE INTD-RELATED"/>
    <property type="match status" value="1"/>
</dbReference>
<dbReference type="Gene3D" id="1.10.150.130">
    <property type="match status" value="1"/>
</dbReference>
<dbReference type="EMBL" id="JAACAK010000148">
    <property type="protein sequence ID" value="NIR76748.1"/>
    <property type="molecule type" value="Genomic_DNA"/>
</dbReference>
<organism evidence="8 9">
    <name type="scientific">Candidatus Kutchimonas denitrificans</name>
    <dbReference type="NCBI Taxonomy" id="3056748"/>
    <lineage>
        <taxon>Bacteria</taxon>
        <taxon>Pseudomonadati</taxon>
        <taxon>Gemmatimonadota</taxon>
        <taxon>Gemmatimonadia</taxon>
        <taxon>Candidatus Palauibacterales</taxon>
        <taxon>Candidatus Palauibacteraceae</taxon>
        <taxon>Candidatus Kutchimonas</taxon>
    </lineage>
</organism>
<dbReference type="Gene3D" id="1.10.443.10">
    <property type="entry name" value="Intergrase catalytic core"/>
    <property type="match status" value="1"/>
</dbReference>
<evidence type="ECO:0000313" key="9">
    <source>
        <dbReference type="Proteomes" id="UP000702544"/>
    </source>
</evidence>
<evidence type="ECO:0000313" key="8">
    <source>
        <dbReference type="EMBL" id="NIR76748.1"/>
    </source>
</evidence>
<feature type="domain" description="Core-binding (CB)" evidence="7">
    <location>
        <begin position="49"/>
        <end position="131"/>
    </location>
</feature>
<dbReference type="InterPro" id="IPR050090">
    <property type="entry name" value="Tyrosine_recombinase_XerCD"/>
</dbReference>
<dbReference type="AlphaFoldDB" id="A0AAE4ZAR7"/>
<keyword evidence="3 5" id="KW-0238">DNA-binding</keyword>
<evidence type="ECO:0000256" key="1">
    <source>
        <dbReference type="ARBA" id="ARBA00008857"/>
    </source>
</evidence>
<reference evidence="8 9" key="1">
    <citation type="submission" date="2020-01" db="EMBL/GenBank/DDBJ databases">
        <title>Genomes assembled from Gulf of Kutch pelagic sediment metagenomes.</title>
        <authorList>
            <person name="Chandrashekar M."/>
            <person name="Mahajan M.S."/>
            <person name="Dave K.J."/>
            <person name="Vatsa P."/>
            <person name="Nathani N.M."/>
        </authorList>
    </citation>
    <scope>NUCLEOTIDE SEQUENCE [LARGE SCALE GENOMIC DNA]</scope>
    <source>
        <strain evidence="8">KS3-K002</strain>
    </source>
</reference>
<gene>
    <name evidence="8" type="ORF">GWO12_16855</name>
</gene>
<evidence type="ECO:0000259" key="6">
    <source>
        <dbReference type="PROSITE" id="PS51898"/>
    </source>
</evidence>
<feature type="domain" description="Tyr recombinase" evidence="6">
    <location>
        <begin position="146"/>
        <end position="323"/>
    </location>
</feature>
<evidence type="ECO:0000256" key="5">
    <source>
        <dbReference type="PROSITE-ProRule" id="PRU01248"/>
    </source>
</evidence>
<sequence length="328" mass="38048">MRDPSHPGWPERGEKTEHEDVAEEWAWAYLRHHQGRRWRNQTGQPEPTPALEDATTEYLHHRQRVREENTWVNDQTICNHLIRHFGKARKLGSITSDDLQEWFDERVDEGYSPNTLRTYRKQVRAFFAHYGLGSTVAVELPSAPTEDPRAWTDLEMERLRKAARDMEPHHTLLLETGWCTGARRAELCALRWSDFRQKDRTVRIQRQVSRITSRTKPLKGKRARTALVLPEWWEMDEGTGYVLGGEKPVPTRTVHGWMAEIQERVGLDETGVGVHALRHTYARRILEGGCSIHELKVFLGHASIQTTEMYEHFSTEAAVRLASGRIYG</sequence>
<dbReference type="GO" id="GO:0015074">
    <property type="term" value="P:DNA integration"/>
    <property type="evidence" value="ECO:0007669"/>
    <property type="project" value="UniProtKB-KW"/>
</dbReference>
<dbReference type="CDD" id="cd00397">
    <property type="entry name" value="DNA_BRE_C"/>
    <property type="match status" value="1"/>
</dbReference>
<comment type="similarity">
    <text evidence="1">Belongs to the 'phage' integrase family.</text>
</comment>
<dbReference type="InterPro" id="IPR011010">
    <property type="entry name" value="DNA_brk_join_enz"/>
</dbReference>
<proteinExistence type="inferred from homology"/>
<keyword evidence="2" id="KW-0229">DNA integration</keyword>
<comment type="caution">
    <text evidence="8">The sequence shown here is derived from an EMBL/GenBank/DDBJ whole genome shotgun (WGS) entry which is preliminary data.</text>
</comment>
<dbReference type="PANTHER" id="PTHR30349">
    <property type="entry name" value="PHAGE INTEGRASE-RELATED"/>
    <property type="match status" value="1"/>
</dbReference>
<evidence type="ECO:0000256" key="2">
    <source>
        <dbReference type="ARBA" id="ARBA00022908"/>
    </source>
</evidence>
<dbReference type="GO" id="GO:0003677">
    <property type="term" value="F:DNA binding"/>
    <property type="evidence" value="ECO:0007669"/>
    <property type="project" value="UniProtKB-UniRule"/>
</dbReference>
<dbReference type="InterPro" id="IPR010998">
    <property type="entry name" value="Integrase_recombinase_N"/>
</dbReference>